<proteinExistence type="predicted"/>
<protein>
    <submittedName>
        <fullName evidence="2">Uncharacterized protein</fullName>
    </submittedName>
</protein>
<reference evidence="2 3" key="1">
    <citation type="journal article" date="2019" name="Sci. Rep.">
        <title>Orb-weaving spider Araneus ventricosus genome elucidates the spidroin gene catalogue.</title>
        <authorList>
            <person name="Kono N."/>
            <person name="Nakamura H."/>
            <person name="Ohtoshi R."/>
            <person name="Moran D.A.P."/>
            <person name="Shinohara A."/>
            <person name="Yoshida Y."/>
            <person name="Fujiwara M."/>
            <person name="Mori M."/>
            <person name="Tomita M."/>
            <person name="Arakawa K."/>
        </authorList>
    </citation>
    <scope>NUCLEOTIDE SEQUENCE [LARGE SCALE GENOMIC DNA]</scope>
</reference>
<keyword evidence="1" id="KW-1133">Transmembrane helix</keyword>
<organism evidence="2 3">
    <name type="scientific">Araneus ventricosus</name>
    <name type="common">Orbweaver spider</name>
    <name type="synonym">Epeira ventricosa</name>
    <dbReference type="NCBI Taxonomy" id="182803"/>
    <lineage>
        <taxon>Eukaryota</taxon>
        <taxon>Metazoa</taxon>
        <taxon>Ecdysozoa</taxon>
        <taxon>Arthropoda</taxon>
        <taxon>Chelicerata</taxon>
        <taxon>Arachnida</taxon>
        <taxon>Araneae</taxon>
        <taxon>Araneomorphae</taxon>
        <taxon>Entelegynae</taxon>
        <taxon>Araneoidea</taxon>
        <taxon>Araneidae</taxon>
        <taxon>Araneus</taxon>
    </lineage>
</organism>
<evidence type="ECO:0000313" key="3">
    <source>
        <dbReference type="Proteomes" id="UP000499080"/>
    </source>
</evidence>
<feature type="transmembrane region" description="Helical" evidence="1">
    <location>
        <begin position="20"/>
        <end position="41"/>
    </location>
</feature>
<dbReference type="EMBL" id="BGPR01074068">
    <property type="protein sequence ID" value="GBO46416.1"/>
    <property type="molecule type" value="Genomic_DNA"/>
</dbReference>
<accession>A0A4Y2XB28</accession>
<evidence type="ECO:0000313" key="2">
    <source>
        <dbReference type="EMBL" id="GBO46416.1"/>
    </source>
</evidence>
<name>A0A4Y2XB28_ARAVE</name>
<keyword evidence="1" id="KW-0472">Membrane</keyword>
<dbReference type="AlphaFoldDB" id="A0A4Y2XB28"/>
<keyword evidence="1" id="KW-0812">Transmembrane</keyword>
<sequence length="84" mass="9394">MPISGETRLKTFVDGNSERFVPALIPLITSTGGFLGLTGLFNSSTRVSRWHVRYKSDCIVLNIKVENVRRAYAAAYSRRMTAVE</sequence>
<gene>
    <name evidence="2" type="ORF">AVEN_142825_1</name>
</gene>
<evidence type="ECO:0000256" key="1">
    <source>
        <dbReference type="SAM" id="Phobius"/>
    </source>
</evidence>
<dbReference type="Proteomes" id="UP000499080">
    <property type="component" value="Unassembled WGS sequence"/>
</dbReference>
<keyword evidence="3" id="KW-1185">Reference proteome</keyword>
<comment type="caution">
    <text evidence="2">The sequence shown here is derived from an EMBL/GenBank/DDBJ whole genome shotgun (WGS) entry which is preliminary data.</text>
</comment>